<organism evidence="1 2">
    <name type="scientific">Catharanthus roseus</name>
    <name type="common">Madagascar periwinkle</name>
    <name type="synonym">Vinca rosea</name>
    <dbReference type="NCBI Taxonomy" id="4058"/>
    <lineage>
        <taxon>Eukaryota</taxon>
        <taxon>Viridiplantae</taxon>
        <taxon>Streptophyta</taxon>
        <taxon>Embryophyta</taxon>
        <taxon>Tracheophyta</taxon>
        <taxon>Spermatophyta</taxon>
        <taxon>Magnoliopsida</taxon>
        <taxon>eudicotyledons</taxon>
        <taxon>Gunneridae</taxon>
        <taxon>Pentapetalae</taxon>
        <taxon>asterids</taxon>
        <taxon>lamiids</taxon>
        <taxon>Gentianales</taxon>
        <taxon>Apocynaceae</taxon>
        <taxon>Rauvolfioideae</taxon>
        <taxon>Vinceae</taxon>
        <taxon>Catharanthinae</taxon>
        <taxon>Catharanthus</taxon>
    </lineage>
</organism>
<gene>
    <name evidence="1" type="ORF">M9H77_07413</name>
</gene>
<accession>A0ACC0BUW5</accession>
<sequence length="286" mass="33181">MTTRYFNDKEYKVATNYILLNCDEVESCLSKYTMELRTRFPSLIESDLQMRISDEFSMWFRKEIYLTPKPDSDNLSIVPACPLATTVAPSMTFAGGLVLWMKMIKRSNGSSMKKRMRKSFNRSPIPKHRMFSCFYTSRNVYSSGSDFNSSGDLDSISAATILEFGAHVYSFGFICYRVLIKACSSLSTCPPHLHSFNKQSDSAKVITEIMKAHFIEAHLSLGKKKYRWDPMHEHAIWDAWQKQISLQYKGFMYERKKMGKAFAQSKLYVLLHQQKGQWIDTRSDQF</sequence>
<evidence type="ECO:0000313" key="1">
    <source>
        <dbReference type="EMBL" id="KAI5676463.1"/>
    </source>
</evidence>
<proteinExistence type="predicted"/>
<name>A0ACC0BUW5_CATRO</name>
<protein>
    <submittedName>
        <fullName evidence="1">Uncharacterized protein</fullName>
    </submittedName>
</protein>
<dbReference type="EMBL" id="CM044702">
    <property type="protein sequence ID" value="KAI5676463.1"/>
    <property type="molecule type" value="Genomic_DNA"/>
</dbReference>
<comment type="caution">
    <text evidence="1">The sequence shown here is derived from an EMBL/GenBank/DDBJ whole genome shotgun (WGS) entry which is preliminary data.</text>
</comment>
<reference evidence="2" key="1">
    <citation type="journal article" date="2023" name="Nat. Plants">
        <title>Single-cell RNA sequencing provides a high-resolution roadmap for understanding the multicellular compartmentation of specialized metabolism.</title>
        <authorList>
            <person name="Sun S."/>
            <person name="Shen X."/>
            <person name="Li Y."/>
            <person name="Li Y."/>
            <person name="Wang S."/>
            <person name="Li R."/>
            <person name="Zhang H."/>
            <person name="Shen G."/>
            <person name="Guo B."/>
            <person name="Wei J."/>
            <person name="Xu J."/>
            <person name="St-Pierre B."/>
            <person name="Chen S."/>
            <person name="Sun C."/>
        </authorList>
    </citation>
    <scope>NUCLEOTIDE SEQUENCE [LARGE SCALE GENOMIC DNA]</scope>
</reference>
<dbReference type="Proteomes" id="UP001060085">
    <property type="component" value="Linkage Group LG02"/>
</dbReference>
<keyword evidence="2" id="KW-1185">Reference proteome</keyword>
<evidence type="ECO:0000313" key="2">
    <source>
        <dbReference type="Proteomes" id="UP001060085"/>
    </source>
</evidence>